<comment type="pathway">
    <text evidence="1">Cell wall biogenesis; peptidoglycan biosynthesis.</text>
</comment>
<dbReference type="EMBL" id="JAZDRP010000002">
    <property type="protein sequence ID" value="MEE2525585.1"/>
    <property type="molecule type" value="Genomic_DNA"/>
</dbReference>
<keyword evidence="7" id="KW-0808">Transferase</keyword>
<dbReference type="SUPFAM" id="SSF56601">
    <property type="entry name" value="beta-lactamase/transpeptidase-like"/>
    <property type="match status" value="1"/>
</dbReference>
<keyword evidence="8" id="KW-0378">Hydrolase</keyword>
<dbReference type="InterPro" id="IPR012338">
    <property type="entry name" value="Beta-lactam/transpept-like"/>
</dbReference>
<accession>A0ABU7LNU9</accession>
<keyword evidence="4" id="KW-0121">Carboxypeptidase</keyword>
<dbReference type="InterPro" id="IPR023346">
    <property type="entry name" value="Lysozyme-like_dom_sf"/>
</dbReference>
<gene>
    <name evidence="15" type="primary">pbpC</name>
    <name evidence="15" type="ORF">V0U79_04345</name>
</gene>
<keyword evidence="5" id="KW-0645">Protease</keyword>
<comment type="similarity">
    <text evidence="2">In the C-terminal section; belongs to the transpeptidase family.</text>
</comment>
<keyword evidence="6" id="KW-0328">Glycosyltransferase</keyword>
<protein>
    <recommendedName>
        <fullName evidence="10">peptidoglycan glycosyltransferase</fullName>
        <ecNumber evidence="10">2.4.99.28</ecNumber>
    </recommendedName>
</protein>
<evidence type="ECO:0000256" key="3">
    <source>
        <dbReference type="ARBA" id="ARBA00007739"/>
    </source>
</evidence>
<keyword evidence="9" id="KW-0511">Multifunctional enzyme</keyword>
<dbReference type="Proteomes" id="UP001354971">
    <property type="component" value="Unassembled WGS sequence"/>
</dbReference>
<evidence type="ECO:0000259" key="13">
    <source>
        <dbReference type="Pfam" id="PF00912"/>
    </source>
</evidence>
<evidence type="ECO:0000256" key="4">
    <source>
        <dbReference type="ARBA" id="ARBA00022645"/>
    </source>
</evidence>
<dbReference type="Pfam" id="PF06832">
    <property type="entry name" value="BiPBP_C"/>
    <property type="match status" value="1"/>
</dbReference>
<dbReference type="SUPFAM" id="SSF53955">
    <property type="entry name" value="Lysozyme-like"/>
    <property type="match status" value="1"/>
</dbReference>
<dbReference type="InterPro" id="IPR011815">
    <property type="entry name" value="PBP_1c"/>
</dbReference>
<evidence type="ECO:0000256" key="11">
    <source>
        <dbReference type="ARBA" id="ARBA00049902"/>
    </source>
</evidence>
<dbReference type="Gene3D" id="1.10.3810.10">
    <property type="entry name" value="Biosynthetic peptidoglycan transglycosylase-like"/>
    <property type="match status" value="1"/>
</dbReference>
<feature type="domain" description="Penicillin-binding C-terminal" evidence="14">
    <location>
        <begin position="594"/>
        <end position="673"/>
    </location>
</feature>
<dbReference type="Pfam" id="PF00905">
    <property type="entry name" value="Transpeptidase"/>
    <property type="match status" value="1"/>
</dbReference>
<comment type="similarity">
    <text evidence="3">In the N-terminal section; belongs to the glycosyltransferase 51 family.</text>
</comment>
<evidence type="ECO:0000256" key="5">
    <source>
        <dbReference type="ARBA" id="ARBA00022670"/>
    </source>
</evidence>
<feature type="domain" description="Glycosyl transferase family 51" evidence="13">
    <location>
        <begin position="56"/>
        <end position="223"/>
    </location>
</feature>
<dbReference type="Gene3D" id="3.40.710.10">
    <property type="entry name" value="DD-peptidase/beta-lactamase superfamily"/>
    <property type="match status" value="1"/>
</dbReference>
<name>A0ABU7LNU9_9PROT</name>
<evidence type="ECO:0000256" key="6">
    <source>
        <dbReference type="ARBA" id="ARBA00022676"/>
    </source>
</evidence>
<sequence>MQRIRTAWLWSGAAALAAALSVLLLDRIFPPPELAARSIVVTDARGQMFRAFPVEDGRWRLGADLEEIDPAFIEALIAIEDERFYRHHGVDPVAIMRASVNALRAGEIVSGASTLTMQTARLLEPRPERNLGSKLMEAWRALQLEARHSKAEILETYLTLTPYGGNLEGITSASWAWFGHAPDRLTPAQIALLISLPQAPEARRPDLRPDNARAGRARILDRLARYGLIADDIAAESADEMIPSRHDFPSLAWHASDFLRQGTPGETRIVSTLDYNLQTEAERLAAEAAASVEPDVQIAILIVENESLAVRAAVGSASRARAGGWIDLTTRPRSPGSTLKPFIYGMAFDDGIATPHTRITDAPRRFDSYMPENFDRVFRGDVTVAEALQHSLNVPAVETLDAVGASRFAAGLRFAGTAPAIADRAETETGLAIALGGAGLSVRDLATLYAGLANGGEVRPLVWTQDDTAGEAPGMQILSEESAGEILTILRGAPQPAGRAPASLTSEAPAIAFKTGTSWGYRDAWAAGVGAGHTVIVWVGRADARPRTGQTGREAALPILFDVFDLLPRQETPREEREPWRLAQETPAPLEHYRRDPAPEILFPPDEAEVWMDHDTRGYILAGRGETALTWYVDGQPVPLNPAGEPVWTPEGPGFYAVRAVDEYGRSSRSRVRIITSQG</sequence>
<evidence type="ECO:0000259" key="14">
    <source>
        <dbReference type="Pfam" id="PF06832"/>
    </source>
</evidence>
<dbReference type="Pfam" id="PF00912">
    <property type="entry name" value="Transgly"/>
    <property type="match status" value="1"/>
</dbReference>
<evidence type="ECO:0000256" key="9">
    <source>
        <dbReference type="ARBA" id="ARBA00023268"/>
    </source>
</evidence>
<dbReference type="InterPro" id="IPR050396">
    <property type="entry name" value="Glycosyltr_51/Transpeptidase"/>
</dbReference>
<evidence type="ECO:0000313" key="15">
    <source>
        <dbReference type="EMBL" id="MEE2525585.1"/>
    </source>
</evidence>
<dbReference type="PANTHER" id="PTHR32282">
    <property type="entry name" value="BINDING PROTEIN TRANSPEPTIDASE, PUTATIVE-RELATED"/>
    <property type="match status" value="1"/>
</dbReference>
<dbReference type="RefSeq" id="WP_330198246.1">
    <property type="nucleotide sequence ID" value="NZ_JAZDRP010000002.1"/>
</dbReference>
<reference evidence="15 16" key="1">
    <citation type="submission" date="2024-01" db="EMBL/GenBank/DDBJ databases">
        <title>Hyphobacterium bacterium isolated from marine sediment.</title>
        <authorList>
            <person name="Zhao S."/>
        </authorList>
    </citation>
    <scope>NUCLEOTIDE SEQUENCE [LARGE SCALE GENOMIC DNA]</scope>
    <source>
        <strain evidence="16">HN65</strain>
    </source>
</reference>
<comment type="caution">
    <text evidence="15">The sequence shown here is derived from an EMBL/GenBank/DDBJ whole genome shotgun (WGS) entry which is preliminary data.</text>
</comment>
<dbReference type="InterPro" id="IPR009647">
    <property type="entry name" value="PBP_C"/>
</dbReference>
<evidence type="ECO:0000256" key="8">
    <source>
        <dbReference type="ARBA" id="ARBA00022801"/>
    </source>
</evidence>
<dbReference type="NCBIfam" id="TIGR02073">
    <property type="entry name" value="PBP_1c"/>
    <property type="match status" value="1"/>
</dbReference>
<evidence type="ECO:0000256" key="2">
    <source>
        <dbReference type="ARBA" id="ARBA00007090"/>
    </source>
</evidence>
<organism evidence="15 16">
    <name type="scientific">Hyphobacterium lacteum</name>
    <dbReference type="NCBI Taxonomy" id="3116575"/>
    <lineage>
        <taxon>Bacteria</taxon>
        <taxon>Pseudomonadati</taxon>
        <taxon>Pseudomonadota</taxon>
        <taxon>Alphaproteobacteria</taxon>
        <taxon>Maricaulales</taxon>
        <taxon>Maricaulaceae</taxon>
        <taxon>Hyphobacterium</taxon>
    </lineage>
</organism>
<dbReference type="EC" id="2.4.99.28" evidence="10"/>
<dbReference type="InterPro" id="IPR001264">
    <property type="entry name" value="Glyco_trans_51"/>
</dbReference>
<comment type="catalytic activity">
    <reaction evidence="11">
        <text>[GlcNAc-(1-&gt;4)-Mur2Ac(oyl-L-Ala-gamma-D-Glu-L-Lys-D-Ala-D-Ala)](n)-di-trans,octa-cis-undecaprenyl diphosphate + beta-D-GlcNAc-(1-&gt;4)-Mur2Ac(oyl-L-Ala-gamma-D-Glu-L-Lys-D-Ala-D-Ala)-di-trans,octa-cis-undecaprenyl diphosphate = [GlcNAc-(1-&gt;4)-Mur2Ac(oyl-L-Ala-gamma-D-Glu-L-Lys-D-Ala-D-Ala)](n+1)-di-trans,octa-cis-undecaprenyl diphosphate + di-trans,octa-cis-undecaprenyl diphosphate + H(+)</text>
        <dbReference type="Rhea" id="RHEA:23708"/>
        <dbReference type="Rhea" id="RHEA-COMP:9602"/>
        <dbReference type="Rhea" id="RHEA-COMP:9603"/>
        <dbReference type="ChEBI" id="CHEBI:15378"/>
        <dbReference type="ChEBI" id="CHEBI:58405"/>
        <dbReference type="ChEBI" id="CHEBI:60033"/>
        <dbReference type="ChEBI" id="CHEBI:78435"/>
        <dbReference type="EC" id="2.4.99.28"/>
    </reaction>
</comment>
<evidence type="ECO:0000256" key="10">
    <source>
        <dbReference type="ARBA" id="ARBA00044770"/>
    </source>
</evidence>
<evidence type="ECO:0000256" key="1">
    <source>
        <dbReference type="ARBA" id="ARBA00004752"/>
    </source>
</evidence>
<evidence type="ECO:0000313" key="16">
    <source>
        <dbReference type="Proteomes" id="UP001354971"/>
    </source>
</evidence>
<evidence type="ECO:0000259" key="12">
    <source>
        <dbReference type="Pfam" id="PF00905"/>
    </source>
</evidence>
<feature type="domain" description="Penicillin-binding protein transpeptidase" evidence="12">
    <location>
        <begin position="300"/>
        <end position="518"/>
    </location>
</feature>
<dbReference type="InterPro" id="IPR036950">
    <property type="entry name" value="PBP_transglycosylase"/>
</dbReference>
<keyword evidence="16" id="KW-1185">Reference proteome</keyword>
<dbReference type="PANTHER" id="PTHR32282:SF15">
    <property type="entry name" value="PENICILLIN-BINDING PROTEIN 1C"/>
    <property type="match status" value="1"/>
</dbReference>
<proteinExistence type="inferred from homology"/>
<dbReference type="InterPro" id="IPR001460">
    <property type="entry name" value="PCN-bd_Tpept"/>
</dbReference>
<evidence type="ECO:0000256" key="7">
    <source>
        <dbReference type="ARBA" id="ARBA00022679"/>
    </source>
</evidence>